<evidence type="ECO:0000256" key="1">
    <source>
        <dbReference type="SAM" id="Phobius"/>
    </source>
</evidence>
<dbReference type="Pfam" id="PF00990">
    <property type="entry name" value="GGDEF"/>
    <property type="match status" value="1"/>
</dbReference>
<feature type="domain" description="GGDEF" evidence="2">
    <location>
        <begin position="455"/>
        <end position="587"/>
    </location>
</feature>
<dbReference type="EMBL" id="JAQIFT010000016">
    <property type="protein sequence ID" value="MDA3730796.1"/>
    <property type="molecule type" value="Genomic_DNA"/>
</dbReference>
<feature type="transmembrane region" description="Helical" evidence="1">
    <location>
        <begin position="166"/>
        <end position="184"/>
    </location>
</feature>
<dbReference type="InterPro" id="IPR043128">
    <property type="entry name" value="Rev_trsase/Diguanyl_cyclase"/>
</dbReference>
<dbReference type="Gene3D" id="3.30.70.270">
    <property type="match status" value="1"/>
</dbReference>
<keyword evidence="4" id="KW-1185">Reference proteome</keyword>
<dbReference type="EC" id="2.7.7.65" evidence="3"/>
<dbReference type="InterPro" id="IPR052163">
    <property type="entry name" value="DGC-Regulatory_Protein"/>
</dbReference>
<dbReference type="GO" id="GO:0052621">
    <property type="term" value="F:diguanylate cyclase activity"/>
    <property type="evidence" value="ECO:0007669"/>
    <property type="project" value="UniProtKB-EC"/>
</dbReference>
<dbReference type="PANTHER" id="PTHR46663">
    <property type="entry name" value="DIGUANYLATE CYCLASE DGCT-RELATED"/>
    <property type="match status" value="1"/>
</dbReference>
<gene>
    <name evidence="3" type="ORF">PBV87_04690</name>
</gene>
<keyword evidence="3" id="KW-0808">Transferase</keyword>
<keyword evidence="1" id="KW-0812">Transmembrane</keyword>
<dbReference type="Proteomes" id="UP001169242">
    <property type="component" value="Unassembled WGS sequence"/>
</dbReference>
<dbReference type="CDD" id="cd01949">
    <property type="entry name" value="GGDEF"/>
    <property type="match status" value="1"/>
</dbReference>
<reference evidence="3" key="1">
    <citation type="journal article" date="2023" name="Int. J. Syst. Evol. Microbiol.">
        <title>&lt;i&gt;Holtiella tumoricola&lt;/i&gt; gen. nov. sp. nov., isolated from a human clinical sample.</title>
        <authorList>
            <person name="Allen-Vercoe E."/>
            <person name="Daigneault M.C."/>
            <person name="Vancuren S.J."/>
            <person name="Cochrane K."/>
            <person name="O'Neal L.L."/>
            <person name="Sankaranarayanan K."/>
            <person name="Lawson P.A."/>
        </authorList>
    </citation>
    <scope>NUCLEOTIDE SEQUENCE</scope>
    <source>
        <strain evidence="3">CC70A</strain>
    </source>
</reference>
<dbReference type="SMART" id="SM00267">
    <property type="entry name" value="GGDEF"/>
    <property type="match status" value="1"/>
</dbReference>
<feature type="transmembrane region" description="Helical" evidence="1">
    <location>
        <begin position="123"/>
        <end position="146"/>
    </location>
</feature>
<dbReference type="PANTHER" id="PTHR46663:SF2">
    <property type="entry name" value="GGDEF DOMAIN-CONTAINING PROTEIN"/>
    <property type="match status" value="1"/>
</dbReference>
<evidence type="ECO:0000259" key="2">
    <source>
        <dbReference type="PROSITE" id="PS50887"/>
    </source>
</evidence>
<organism evidence="3 4">
    <name type="scientific">Holtiella tumoricola</name>
    <dbReference type="NCBI Taxonomy" id="3018743"/>
    <lineage>
        <taxon>Bacteria</taxon>
        <taxon>Bacillati</taxon>
        <taxon>Bacillota</taxon>
        <taxon>Clostridia</taxon>
        <taxon>Lachnospirales</taxon>
        <taxon>Cellulosilyticaceae</taxon>
        <taxon>Holtiella</taxon>
    </lineage>
</organism>
<accession>A0AA42DL76</accession>
<dbReference type="RefSeq" id="WP_271011306.1">
    <property type="nucleotide sequence ID" value="NZ_JAQIFT010000016.1"/>
</dbReference>
<comment type="caution">
    <text evidence="3">The sequence shown here is derived from an EMBL/GenBank/DDBJ whole genome shotgun (WGS) entry which is preliminary data.</text>
</comment>
<feature type="transmembrane region" description="Helical" evidence="1">
    <location>
        <begin position="35"/>
        <end position="59"/>
    </location>
</feature>
<evidence type="ECO:0000313" key="4">
    <source>
        <dbReference type="Proteomes" id="UP001169242"/>
    </source>
</evidence>
<dbReference type="NCBIfam" id="TIGR00254">
    <property type="entry name" value="GGDEF"/>
    <property type="match status" value="1"/>
</dbReference>
<feature type="transmembrane region" description="Helical" evidence="1">
    <location>
        <begin position="6"/>
        <end position="26"/>
    </location>
</feature>
<dbReference type="InterPro" id="IPR029787">
    <property type="entry name" value="Nucleotide_cyclase"/>
</dbReference>
<keyword evidence="3" id="KW-0548">Nucleotidyltransferase</keyword>
<feature type="transmembrane region" description="Helical" evidence="1">
    <location>
        <begin position="65"/>
        <end position="84"/>
    </location>
</feature>
<protein>
    <submittedName>
        <fullName evidence="3">Diguanylate cyclase</fullName>
        <ecNumber evidence="3">2.7.7.65</ecNumber>
    </submittedName>
</protein>
<name>A0AA42DL76_9FIRM</name>
<feature type="transmembrane region" description="Helical" evidence="1">
    <location>
        <begin position="96"/>
        <end position="117"/>
    </location>
</feature>
<keyword evidence="1" id="KW-0472">Membrane</keyword>
<proteinExistence type="predicted"/>
<dbReference type="InterPro" id="IPR000160">
    <property type="entry name" value="GGDEF_dom"/>
</dbReference>
<sequence length="591" mass="68720">MGRYIIFAILFMAAFVANINPMHYIFDIGFTFGNLFLFIIGGIYAYKHVIGATILVYILSFVVRGFNPIQVIGLLEVLVVCYYYRKKRRKNLFINVLTYWCLFGLWGNMACYLLVGMKNNEMIFSLINLLINSLFNAFIAQIICYYWKVFRQRQEASMPTVSFSQIAFHIIMGTILAPFFITIITNGAQMQKVYQENNYKQAQTVAKEVNKKIMSWSKLELQKFKLQGKVQVAHIQQIVDQYIGEEPIYLMISTDTNKVIMNSIPSIEEGIASDIEIMPIKEDFSYVEISKIRPVKIFSKELKGYYIFELPIIKSQLNIHIITPIDRYRIMVMEEYLTHFQIMSVFILFVLIAFWALNRVLLNSINELVTLTDHLPSRLTTQEQIIWPMSRISEINLLVENFKSMYTELDKMFEMLQESKEELKELAYYDVLTGLANRLYFKEYLNNLVNSKAAGKVGVIFIDLNKFKQVNDELGHDVGDQLLMQVAARLRRLESYETKAFRLGGDEFVLIHQTIQKESIVALGKSANQIFEESFKLNQEMREITASIGIGIYPDHGNSIDQIVKRADEAMYHSKNRRDKSVYLYNVKKNK</sequence>
<dbReference type="AlphaFoldDB" id="A0AA42DL76"/>
<keyword evidence="1" id="KW-1133">Transmembrane helix</keyword>
<feature type="transmembrane region" description="Helical" evidence="1">
    <location>
        <begin position="336"/>
        <end position="357"/>
    </location>
</feature>
<dbReference type="SUPFAM" id="SSF55073">
    <property type="entry name" value="Nucleotide cyclase"/>
    <property type="match status" value="1"/>
</dbReference>
<dbReference type="PROSITE" id="PS50887">
    <property type="entry name" value="GGDEF"/>
    <property type="match status" value="1"/>
</dbReference>
<evidence type="ECO:0000313" key="3">
    <source>
        <dbReference type="EMBL" id="MDA3730796.1"/>
    </source>
</evidence>